<reference evidence="3 4" key="1">
    <citation type="submission" date="2005-03" db="EMBL/GenBank/DDBJ databases">
        <title>Brevibacillus brevis strain 47, complete genome.</title>
        <authorList>
            <person name="Hosoyama A."/>
            <person name="Yamada R."/>
            <person name="Hongo Y."/>
            <person name="Terui Y."/>
            <person name="Ankai A."/>
            <person name="Masuyama W."/>
            <person name="Sekiguchi M."/>
            <person name="Takeda T."/>
            <person name="Asano K."/>
            <person name="Ohji S."/>
            <person name="Ichikawa N."/>
            <person name="Narita S."/>
            <person name="Aoki N."/>
            <person name="Miura H."/>
            <person name="Matsushita S."/>
            <person name="Sekigawa T."/>
            <person name="Yamagata H."/>
            <person name="Yoshikawa H."/>
            <person name="Udaka S."/>
            <person name="Tanikawa S."/>
            <person name="Fujita N."/>
        </authorList>
    </citation>
    <scope>NUCLEOTIDE SEQUENCE [LARGE SCALE GENOMIC DNA]</scope>
    <source>
        <strain evidence="4">47 / JCM 6285 / NBRC 100599</strain>
    </source>
</reference>
<protein>
    <recommendedName>
        <fullName evidence="2">Activator of Hsp90 ATPase homologue 1/2-like C-terminal domain-containing protein</fullName>
    </recommendedName>
</protein>
<dbReference type="Proteomes" id="UP000001877">
    <property type="component" value="Chromosome"/>
</dbReference>
<evidence type="ECO:0000313" key="3">
    <source>
        <dbReference type="EMBL" id="BAH41923.1"/>
    </source>
</evidence>
<dbReference type="SUPFAM" id="SSF55961">
    <property type="entry name" value="Bet v1-like"/>
    <property type="match status" value="1"/>
</dbReference>
<gene>
    <name evidence="3" type="ordered locus">BBR47_09460</name>
</gene>
<dbReference type="KEGG" id="bbe:BBR47_09460"/>
<dbReference type="STRING" id="358681.BBR47_09460"/>
<dbReference type="EMBL" id="AP008955">
    <property type="protein sequence ID" value="BAH41923.1"/>
    <property type="molecule type" value="Genomic_DNA"/>
</dbReference>
<feature type="domain" description="Activator of Hsp90 ATPase homologue 1/2-like C-terminal" evidence="2">
    <location>
        <begin position="13"/>
        <end position="145"/>
    </location>
</feature>
<evidence type="ECO:0000259" key="2">
    <source>
        <dbReference type="Pfam" id="PF08327"/>
    </source>
</evidence>
<dbReference type="RefSeq" id="WP_012684679.1">
    <property type="nucleotide sequence ID" value="NC_012491.1"/>
</dbReference>
<dbReference type="AlphaFoldDB" id="C0Z5W6"/>
<proteinExistence type="inferred from homology"/>
<dbReference type="Pfam" id="PF08327">
    <property type="entry name" value="AHSA1"/>
    <property type="match status" value="1"/>
</dbReference>
<dbReference type="InterPro" id="IPR013538">
    <property type="entry name" value="ASHA1/2-like_C"/>
</dbReference>
<organism evidence="3 4">
    <name type="scientific">Brevibacillus brevis (strain 47 / JCM 6285 / NBRC 100599)</name>
    <dbReference type="NCBI Taxonomy" id="358681"/>
    <lineage>
        <taxon>Bacteria</taxon>
        <taxon>Bacillati</taxon>
        <taxon>Bacillota</taxon>
        <taxon>Bacilli</taxon>
        <taxon>Bacillales</taxon>
        <taxon>Paenibacillaceae</taxon>
        <taxon>Brevibacillus</taxon>
    </lineage>
</organism>
<accession>C0Z5W6</accession>
<evidence type="ECO:0000256" key="1">
    <source>
        <dbReference type="ARBA" id="ARBA00006817"/>
    </source>
</evidence>
<keyword evidence="4" id="KW-1185">Reference proteome</keyword>
<comment type="similarity">
    <text evidence="1">Belongs to the AHA1 family.</text>
</comment>
<dbReference type="eggNOG" id="COG3832">
    <property type="taxonomic scope" value="Bacteria"/>
</dbReference>
<dbReference type="HOGENOM" id="CLU_1668510_0_0_9"/>
<dbReference type="CDD" id="cd07814">
    <property type="entry name" value="SRPBCC_CalC_Aha1-like"/>
    <property type="match status" value="1"/>
</dbReference>
<dbReference type="InterPro" id="IPR023393">
    <property type="entry name" value="START-like_dom_sf"/>
</dbReference>
<dbReference type="Gene3D" id="3.30.530.20">
    <property type="match status" value="1"/>
</dbReference>
<sequence length="162" mass="18337">MGFLKAEIEVSSSIELVWWAWTRKERLVQWFAPDATIEPYLGGAYELYFNPANRDQMGTKGCIITHFEPKERLGFTWKGPDEFADTMNHEDALTYVLVTLSETAGKTQVLVEHFGWKEGEEWEKARGWHEMAWSHVLGSLKSALESGKGDLCCSPQAAAHQG</sequence>
<evidence type="ECO:0000313" key="4">
    <source>
        <dbReference type="Proteomes" id="UP000001877"/>
    </source>
</evidence>
<name>C0Z5W6_BREBN</name>